<gene>
    <name evidence="8" type="ORF">GCM10025881_26860</name>
</gene>
<feature type="transmembrane region" description="Helical" evidence="7">
    <location>
        <begin position="80"/>
        <end position="101"/>
    </location>
</feature>
<feature type="region of interest" description="Disordered" evidence="6">
    <location>
        <begin position="314"/>
        <end position="335"/>
    </location>
</feature>
<evidence type="ECO:0000256" key="2">
    <source>
        <dbReference type="ARBA" id="ARBA00022475"/>
    </source>
</evidence>
<comment type="caution">
    <text evidence="8">The sequence shown here is derived from an EMBL/GenBank/DDBJ whole genome shotgun (WGS) entry which is preliminary data.</text>
</comment>
<feature type="transmembrane region" description="Helical" evidence="7">
    <location>
        <begin position="280"/>
        <end position="304"/>
    </location>
</feature>
<evidence type="ECO:0000256" key="6">
    <source>
        <dbReference type="SAM" id="MobiDB-lite"/>
    </source>
</evidence>
<dbReference type="PANTHER" id="PTHR30482:SF17">
    <property type="entry name" value="ABC TRANSPORTER ATP-BINDING PROTEIN"/>
    <property type="match status" value="1"/>
</dbReference>
<evidence type="ECO:0000256" key="5">
    <source>
        <dbReference type="ARBA" id="ARBA00023136"/>
    </source>
</evidence>
<reference evidence="9" key="1">
    <citation type="journal article" date="2019" name="Int. J. Syst. Evol. Microbiol.">
        <title>The Global Catalogue of Microorganisms (GCM) 10K type strain sequencing project: providing services to taxonomists for standard genome sequencing and annotation.</title>
        <authorList>
            <consortium name="The Broad Institute Genomics Platform"/>
            <consortium name="The Broad Institute Genome Sequencing Center for Infectious Disease"/>
            <person name="Wu L."/>
            <person name="Ma J."/>
        </authorList>
    </citation>
    <scope>NUCLEOTIDE SEQUENCE [LARGE SCALE GENOMIC DNA]</scope>
    <source>
        <strain evidence="9">NBRC 108894</strain>
    </source>
</reference>
<evidence type="ECO:0000256" key="3">
    <source>
        <dbReference type="ARBA" id="ARBA00022692"/>
    </source>
</evidence>
<evidence type="ECO:0000256" key="4">
    <source>
        <dbReference type="ARBA" id="ARBA00022989"/>
    </source>
</evidence>
<dbReference type="CDD" id="cd06581">
    <property type="entry name" value="TM_PBP1_LivM_like"/>
    <property type="match status" value="1"/>
</dbReference>
<evidence type="ECO:0000313" key="8">
    <source>
        <dbReference type="EMBL" id="GMA95862.1"/>
    </source>
</evidence>
<keyword evidence="2" id="KW-1003">Cell membrane</keyword>
<feature type="transmembrane region" description="Helical" evidence="7">
    <location>
        <begin position="154"/>
        <end position="174"/>
    </location>
</feature>
<keyword evidence="3 7" id="KW-0812">Transmembrane</keyword>
<dbReference type="PANTHER" id="PTHR30482">
    <property type="entry name" value="HIGH-AFFINITY BRANCHED-CHAIN AMINO ACID TRANSPORT SYSTEM PERMEASE"/>
    <property type="match status" value="1"/>
</dbReference>
<name>A0ABQ6K5G9_9MICO</name>
<feature type="transmembrane region" description="Helical" evidence="7">
    <location>
        <begin position="108"/>
        <end position="126"/>
    </location>
</feature>
<feature type="transmembrane region" description="Helical" evidence="7">
    <location>
        <begin position="56"/>
        <end position="74"/>
    </location>
</feature>
<keyword evidence="5 7" id="KW-0472">Membrane</keyword>
<keyword evidence="9" id="KW-1185">Reference proteome</keyword>
<dbReference type="Proteomes" id="UP001157034">
    <property type="component" value="Unassembled WGS sequence"/>
</dbReference>
<evidence type="ECO:0000313" key="9">
    <source>
        <dbReference type="Proteomes" id="UP001157034"/>
    </source>
</evidence>
<accession>A0ABQ6K5G9</accession>
<evidence type="ECO:0000256" key="1">
    <source>
        <dbReference type="ARBA" id="ARBA00004651"/>
    </source>
</evidence>
<feature type="transmembrane region" description="Helical" evidence="7">
    <location>
        <begin position="195"/>
        <end position="220"/>
    </location>
</feature>
<keyword evidence="4 7" id="KW-1133">Transmembrane helix</keyword>
<dbReference type="EMBL" id="BSVB01000001">
    <property type="protein sequence ID" value="GMA95862.1"/>
    <property type="molecule type" value="Genomic_DNA"/>
</dbReference>
<organism evidence="8 9">
    <name type="scientific">Pseudolysinimonas kribbensis</name>
    <dbReference type="NCBI Taxonomy" id="433641"/>
    <lineage>
        <taxon>Bacteria</taxon>
        <taxon>Bacillati</taxon>
        <taxon>Actinomycetota</taxon>
        <taxon>Actinomycetes</taxon>
        <taxon>Micrococcales</taxon>
        <taxon>Microbacteriaceae</taxon>
        <taxon>Pseudolysinimonas</taxon>
    </lineage>
</organism>
<proteinExistence type="predicted"/>
<sequence length="335" mass="35505">MRAVQLLLLALVVVFFVALPYLGVSRFQVGETTTILIAAMTAASVNFLVGQAGLASLGHAAIAGAAGYAVAWSFKQGWDPALSVLLAIVLTLVVSFVYGILTMRTSGIYFLMVTLAIGMLIYGLAFRWSSVTGGDNGILLQRPEWISARENWWVFYYFVLAVLVVATLVLWVVSRSPFGASLRGIRDNESRMRSLGYSVAAYKVAAVMISGFIAGVSGILGAWNTQSVSPDSVNVSGSILLIVMVILGGVGTLLGPLVGAAIVIIVQFTVSSYIDRWQTLLGLVFIIVILLARAGLVGSIAKLVNRILRRRRPPGHSGDGVPEADAPASVGNHPA</sequence>
<feature type="transmembrane region" description="Helical" evidence="7">
    <location>
        <begin position="232"/>
        <end position="250"/>
    </location>
</feature>
<dbReference type="InterPro" id="IPR043428">
    <property type="entry name" value="LivM-like"/>
</dbReference>
<protein>
    <submittedName>
        <fullName evidence="8">Branched-chain amino acid ABC transporter permease</fullName>
    </submittedName>
</protein>
<dbReference type="Pfam" id="PF02653">
    <property type="entry name" value="BPD_transp_2"/>
    <property type="match status" value="1"/>
</dbReference>
<comment type="subcellular location">
    <subcellularLocation>
        <location evidence="1">Cell membrane</location>
        <topology evidence="1">Multi-pass membrane protein</topology>
    </subcellularLocation>
</comment>
<evidence type="ECO:0000256" key="7">
    <source>
        <dbReference type="SAM" id="Phobius"/>
    </source>
</evidence>
<dbReference type="InterPro" id="IPR001851">
    <property type="entry name" value="ABC_transp_permease"/>
</dbReference>